<evidence type="ECO:0000313" key="4">
    <source>
        <dbReference type="Proteomes" id="UP000515493"/>
    </source>
</evidence>
<organism evidence="3 4">
    <name type="scientific">Xanthomonas euroxanthea</name>
    <dbReference type="NCBI Taxonomy" id="2259622"/>
    <lineage>
        <taxon>Bacteria</taxon>
        <taxon>Pseudomonadati</taxon>
        <taxon>Pseudomonadota</taxon>
        <taxon>Gammaproteobacteria</taxon>
        <taxon>Lysobacterales</taxon>
        <taxon>Lysobacteraceae</taxon>
        <taxon>Xanthomonas</taxon>
    </lineage>
</organism>
<sequence length="66" mass="6918">MAQALDDAGGIPGRPRELSDAAGQTTKGWAMPKGLISPLWYYSAQVAAGVMPPDGENPLVSRHLAQ</sequence>
<reference evidence="3 4" key="1">
    <citation type="submission" date="2020-07" db="EMBL/GenBank/DDBJ databases">
        <authorList>
            <person name="Teixeira M."/>
        </authorList>
    </citation>
    <scope>NUCLEOTIDE SEQUENCE [LARGE SCALE GENOMIC DNA]</scope>
    <source>
        <strain evidence="3">1</strain>
        <strain evidence="2">Xanthomonas sp. CPBF 367</strain>
    </source>
</reference>
<name>A0A8E4EGQ0_9XANT</name>
<accession>A0A8E4EGQ0</accession>
<proteinExistence type="predicted"/>
<evidence type="ECO:0000313" key="3">
    <source>
        <dbReference type="EMBL" id="CAD1785896.1"/>
    </source>
</evidence>
<dbReference type="AlphaFoldDB" id="A0A8E4EGQ0"/>
<evidence type="ECO:0000313" key="2">
    <source>
        <dbReference type="EMBL" id="CAD0309057.1"/>
    </source>
</evidence>
<dbReference type="KEGG" id="xeu:XSP_000082"/>
<dbReference type="GeneID" id="79387435"/>
<dbReference type="EMBL" id="LR824641">
    <property type="protein sequence ID" value="CAD0309057.1"/>
    <property type="molecule type" value="Genomic_DNA"/>
</dbReference>
<dbReference type="Proteomes" id="UP000515493">
    <property type="component" value="Chromosome"/>
</dbReference>
<evidence type="ECO:0000256" key="1">
    <source>
        <dbReference type="SAM" id="MobiDB-lite"/>
    </source>
</evidence>
<protein>
    <submittedName>
        <fullName evidence="3">Uncharacterized protein</fullName>
    </submittedName>
</protein>
<dbReference type="EMBL" id="LR861803">
    <property type="protein sequence ID" value="CAD1785896.1"/>
    <property type="molecule type" value="Genomic_DNA"/>
</dbReference>
<feature type="region of interest" description="Disordered" evidence="1">
    <location>
        <begin position="1"/>
        <end position="28"/>
    </location>
</feature>
<dbReference type="RefSeq" id="WP_147421284.1">
    <property type="nucleotide sequence ID" value="NZ_LR861803.1"/>
</dbReference>
<gene>
    <name evidence="3" type="ORF">XSP_000082</name>
</gene>